<evidence type="ECO:0000256" key="1">
    <source>
        <dbReference type="ARBA" id="ARBA00008467"/>
    </source>
</evidence>
<dbReference type="Proteomes" id="UP001597297">
    <property type="component" value="Unassembled WGS sequence"/>
</dbReference>
<name>A0ABW5E075_9BACT</name>
<dbReference type="Gene3D" id="3.40.47.10">
    <property type="match status" value="1"/>
</dbReference>
<dbReference type="InterPro" id="IPR018201">
    <property type="entry name" value="Ketoacyl_synth_AS"/>
</dbReference>
<keyword evidence="6" id="KW-1185">Reference proteome</keyword>
<dbReference type="SUPFAM" id="SSF53901">
    <property type="entry name" value="Thiolase-like"/>
    <property type="match status" value="2"/>
</dbReference>
<evidence type="ECO:0000313" key="5">
    <source>
        <dbReference type="EMBL" id="MFD2275991.1"/>
    </source>
</evidence>
<comment type="caution">
    <text evidence="5">The sequence shown here is derived from an EMBL/GenBank/DDBJ whole genome shotgun (WGS) entry which is preliminary data.</text>
</comment>
<evidence type="ECO:0000313" key="6">
    <source>
        <dbReference type="Proteomes" id="UP001597297"/>
    </source>
</evidence>
<comment type="similarity">
    <text evidence="1 3">Belongs to the thiolase-like superfamily. Beta-ketoacyl-ACP synthases family.</text>
</comment>
<evidence type="ECO:0000259" key="4">
    <source>
        <dbReference type="PROSITE" id="PS52004"/>
    </source>
</evidence>
<keyword evidence="2 3" id="KW-0808">Transferase</keyword>
<dbReference type="PANTHER" id="PTHR11712">
    <property type="entry name" value="POLYKETIDE SYNTHASE-RELATED"/>
    <property type="match status" value="1"/>
</dbReference>
<dbReference type="Pfam" id="PF02801">
    <property type="entry name" value="Ketoacyl-synt_C"/>
    <property type="match status" value="1"/>
</dbReference>
<feature type="domain" description="Ketosynthase family 3 (KS3)" evidence="4">
    <location>
        <begin position="2"/>
        <end position="383"/>
    </location>
</feature>
<accession>A0ABW5E075</accession>
<sequence>MNKTISITGLSAISGIGSNLTEHAAAMENGQTGLRPLNELLGEQSDCGKLLGSWIQDRSILNSRKWAPASALALHCAKQAIADAKLTGDALTNAAVIAGSSRGNAWLHNWPGRRPFKLMAASNSMHGEIASAVSIELGITGPWQTIASGCAASLDALGMAWMMLQTGIVKHAIVLGAELPLVPEIVQGYINTGVLSTNRINDPYHPETSGFFPGEAGCALVLTTESTESTENAPLLDGYWCNSDADSPIGMPNNGRGLRKCLESALASLSSDTEVTAICPHASGTHLHSIAEEQALKDALKPTSPISLHPLKPFTGHTVGASGALDTAILAHYLRNHKLPPNLHLTQPNPPFTLPQKTSAASGTILKIAVGMGGHNSVIALRPPLHKSLCSPC</sequence>
<dbReference type="InterPro" id="IPR016039">
    <property type="entry name" value="Thiolase-like"/>
</dbReference>
<dbReference type="EMBL" id="JBHUJC010000018">
    <property type="protein sequence ID" value="MFD2275991.1"/>
    <property type="molecule type" value="Genomic_DNA"/>
</dbReference>
<evidence type="ECO:0000256" key="2">
    <source>
        <dbReference type="ARBA" id="ARBA00022679"/>
    </source>
</evidence>
<dbReference type="InterPro" id="IPR020841">
    <property type="entry name" value="PKS_Beta-ketoAc_synthase_dom"/>
</dbReference>
<dbReference type="InterPro" id="IPR000794">
    <property type="entry name" value="Beta-ketoacyl_synthase"/>
</dbReference>
<gene>
    <name evidence="5" type="ORF">ACFSQZ_05890</name>
</gene>
<evidence type="ECO:0000256" key="3">
    <source>
        <dbReference type="RuleBase" id="RU003694"/>
    </source>
</evidence>
<dbReference type="InterPro" id="IPR014031">
    <property type="entry name" value="Ketoacyl_synth_C"/>
</dbReference>
<dbReference type="RefSeq" id="WP_377095537.1">
    <property type="nucleotide sequence ID" value="NZ_JBHSJM010000001.1"/>
</dbReference>
<dbReference type="PROSITE" id="PS00606">
    <property type="entry name" value="KS3_1"/>
    <property type="match status" value="1"/>
</dbReference>
<dbReference type="SMART" id="SM00825">
    <property type="entry name" value="PKS_KS"/>
    <property type="match status" value="1"/>
</dbReference>
<organism evidence="5 6">
    <name type="scientific">Rubritalea spongiae</name>
    <dbReference type="NCBI Taxonomy" id="430797"/>
    <lineage>
        <taxon>Bacteria</taxon>
        <taxon>Pseudomonadati</taxon>
        <taxon>Verrucomicrobiota</taxon>
        <taxon>Verrucomicrobiia</taxon>
        <taxon>Verrucomicrobiales</taxon>
        <taxon>Rubritaleaceae</taxon>
        <taxon>Rubritalea</taxon>
    </lineage>
</organism>
<proteinExistence type="inferred from homology"/>
<dbReference type="PROSITE" id="PS52004">
    <property type="entry name" value="KS3_2"/>
    <property type="match status" value="1"/>
</dbReference>
<dbReference type="InterPro" id="IPR014030">
    <property type="entry name" value="Ketoacyl_synth_N"/>
</dbReference>
<reference evidence="6" key="1">
    <citation type="journal article" date="2019" name="Int. J. Syst. Evol. Microbiol.">
        <title>The Global Catalogue of Microorganisms (GCM) 10K type strain sequencing project: providing services to taxonomists for standard genome sequencing and annotation.</title>
        <authorList>
            <consortium name="The Broad Institute Genomics Platform"/>
            <consortium name="The Broad Institute Genome Sequencing Center for Infectious Disease"/>
            <person name="Wu L."/>
            <person name="Ma J."/>
        </authorList>
    </citation>
    <scope>NUCLEOTIDE SEQUENCE [LARGE SCALE GENOMIC DNA]</scope>
    <source>
        <strain evidence="6">JCM 16545</strain>
    </source>
</reference>
<protein>
    <submittedName>
        <fullName evidence="5">Beta-ketoacyl synthase N-terminal-like domain-containing protein</fullName>
    </submittedName>
</protein>
<dbReference type="Pfam" id="PF00109">
    <property type="entry name" value="ketoacyl-synt"/>
    <property type="match status" value="1"/>
</dbReference>
<dbReference type="PANTHER" id="PTHR11712:SF336">
    <property type="entry name" value="3-OXOACYL-[ACYL-CARRIER-PROTEIN] SYNTHASE, MITOCHONDRIAL"/>
    <property type="match status" value="1"/>
</dbReference>